<keyword evidence="5 7" id="KW-0687">Ribonucleoprotein</keyword>
<sequence length="92" mass="10641">MQRKYELMLVLRPDFGIEEKPIREFVKKVSGDREVVELTIMGKKRLAYTIKKQTEGVYVAVTIAGPALKVVELEKQFKQGTDVLRYLLIVKE</sequence>
<proteinExistence type="inferred from homology"/>
<reference evidence="8 9" key="1">
    <citation type="journal article" date="2016" name="Nat. Commun.">
        <title>Thousands of microbial genomes shed light on interconnected biogeochemical processes in an aquifer system.</title>
        <authorList>
            <person name="Anantharaman K."/>
            <person name="Brown C.T."/>
            <person name="Hug L.A."/>
            <person name="Sharon I."/>
            <person name="Castelle C.J."/>
            <person name="Probst A.J."/>
            <person name="Thomas B.C."/>
            <person name="Singh A."/>
            <person name="Wilkins M.J."/>
            <person name="Karaoz U."/>
            <person name="Brodie E.L."/>
            <person name="Williams K.H."/>
            <person name="Hubbard S.S."/>
            <person name="Banfield J.F."/>
        </authorList>
    </citation>
    <scope>NUCLEOTIDE SEQUENCE [LARGE SCALE GENOMIC DNA]</scope>
</reference>
<comment type="similarity">
    <text evidence="1 7">Belongs to the bacterial ribosomal protein bS6 family.</text>
</comment>
<keyword evidence="3 7" id="KW-0694">RNA-binding</keyword>
<keyword evidence="2 7" id="KW-0699">rRNA-binding</keyword>
<dbReference type="InterPro" id="IPR014717">
    <property type="entry name" value="Transl_elong_EF1B/ribsomal_bS6"/>
</dbReference>
<accession>A0A1F6BCN9</accession>
<dbReference type="PANTHER" id="PTHR21011">
    <property type="entry name" value="MITOCHONDRIAL 28S RIBOSOMAL PROTEIN S6"/>
    <property type="match status" value="1"/>
</dbReference>
<dbReference type="Proteomes" id="UP000176186">
    <property type="component" value="Unassembled WGS sequence"/>
</dbReference>
<protein>
    <recommendedName>
        <fullName evidence="6 7">Small ribosomal subunit protein bS6</fullName>
    </recommendedName>
</protein>
<dbReference type="InterPro" id="IPR000529">
    <property type="entry name" value="Ribosomal_bS6"/>
</dbReference>
<dbReference type="NCBIfam" id="TIGR00166">
    <property type="entry name" value="S6"/>
    <property type="match status" value="1"/>
</dbReference>
<evidence type="ECO:0000313" key="8">
    <source>
        <dbReference type="EMBL" id="OGG34660.1"/>
    </source>
</evidence>
<evidence type="ECO:0000256" key="5">
    <source>
        <dbReference type="ARBA" id="ARBA00023274"/>
    </source>
</evidence>
<dbReference type="STRING" id="1798401.A2363_03945"/>
<evidence type="ECO:0000256" key="6">
    <source>
        <dbReference type="ARBA" id="ARBA00035294"/>
    </source>
</evidence>
<keyword evidence="4 7" id="KW-0689">Ribosomal protein</keyword>
<dbReference type="InterPro" id="IPR020814">
    <property type="entry name" value="Ribosomal_S6_plastid/chlpt"/>
</dbReference>
<dbReference type="GO" id="GO:0070181">
    <property type="term" value="F:small ribosomal subunit rRNA binding"/>
    <property type="evidence" value="ECO:0007669"/>
    <property type="project" value="TreeGrafter"/>
</dbReference>
<evidence type="ECO:0000256" key="2">
    <source>
        <dbReference type="ARBA" id="ARBA00022730"/>
    </source>
</evidence>
<comment type="function">
    <text evidence="7">Binds together with bS18 to 16S ribosomal RNA.</text>
</comment>
<dbReference type="EMBL" id="MFKE01000024">
    <property type="protein sequence ID" value="OGG34660.1"/>
    <property type="molecule type" value="Genomic_DNA"/>
</dbReference>
<dbReference type="Pfam" id="PF01250">
    <property type="entry name" value="Ribosomal_S6"/>
    <property type="match status" value="1"/>
</dbReference>
<dbReference type="CDD" id="cd00473">
    <property type="entry name" value="bS6"/>
    <property type="match status" value="1"/>
</dbReference>
<dbReference type="GO" id="GO:0005737">
    <property type="term" value="C:cytoplasm"/>
    <property type="evidence" value="ECO:0007669"/>
    <property type="project" value="UniProtKB-ARBA"/>
</dbReference>
<name>A0A1F6BCN9_9BACT</name>
<dbReference type="GO" id="GO:0006412">
    <property type="term" value="P:translation"/>
    <property type="evidence" value="ECO:0007669"/>
    <property type="project" value="UniProtKB-UniRule"/>
</dbReference>
<dbReference type="GO" id="GO:1990904">
    <property type="term" value="C:ribonucleoprotein complex"/>
    <property type="evidence" value="ECO:0007669"/>
    <property type="project" value="UniProtKB-KW"/>
</dbReference>
<dbReference type="InterPro" id="IPR035980">
    <property type="entry name" value="Ribosomal_bS6_sf"/>
</dbReference>
<dbReference type="GO" id="GO:0003735">
    <property type="term" value="F:structural constituent of ribosome"/>
    <property type="evidence" value="ECO:0007669"/>
    <property type="project" value="InterPro"/>
</dbReference>
<gene>
    <name evidence="7" type="primary">rpsF</name>
    <name evidence="8" type="ORF">A2363_03945</name>
</gene>
<evidence type="ECO:0000256" key="1">
    <source>
        <dbReference type="ARBA" id="ARBA00009512"/>
    </source>
</evidence>
<evidence type="ECO:0000256" key="3">
    <source>
        <dbReference type="ARBA" id="ARBA00022884"/>
    </source>
</evidence>
<dbReference type="AlphaFoldDB" id="A0A1F6BCN9"/>
<dbReference type="SUPFAM" id="SSF54995">
    <property type="entry name" value="Ribosomal protein S6"/>
    <property type="match status" value="1"/>
</dbReference>
<dbReference type="GO" id="GO:0005840">
    <property type="term" value="C:ribosome"/>
    <property type="evidence" value="ECO:0007669"/>
    <property type="project" value="UniProtKB-KW"/>
</dbReference>
<organism evidence="8 9">
    <name type="scientific">Candidatus Gottesmanbacteria bacterium RIFOXYB1_FULL_47_11</name>
    <dbReference type="NCBI Taxonomy" id="1798401"/>
    <lineage>
        <taxon>Bacteria</taxon>
        <taxon>Candidatus Gottesmaniibacteriota</taxon>
    </lineage>
</organism>
<evidence type="ECO:0000256" key="7">
    <source>
        <dbReference type="HAMAP-Rule" id="MF_00360"/>
    </source>
</evidence>
<evidence type="ECO:0000256" key="4">
    <source>
        <dbReference type="ARBA" id="ARBA00022980"/>
    </source>
</evidence>
<evidence type="ECO:0000313" key="9">
    <source>
        <dbReference type="Proteomes" id="UP000176186"/>
    </source>
</evidence>
<dbReference type="InterPro" id="IPR020815">
    <property type="entry name" value="Ribosomal_bS6_CS"/>
</dbReference>
<comment type="caution">
    <text evidence="8">The sequence shown here is derived from an EMBL/GenBank/DDBJ whole genome shotgun (WGS) entry which is preliminary data.</text>
</comment>
<dbReference type="PROSITE" id="PS01048">
    <property type="entry name" value="RIBOSOMAL_S6"/>
    <property type="match status" value="1"/>
</dbReference>
<dbReference type="HAMAP" id="MF_00360">
    <property type="entry name" value="Ribosomal_bS6"/>
    <property type="match status" value="1"/>
</dbReference>
<dbReference type="PANTHER" id="PTHR21011:SF1">
    <property type="entry name" value="SMALL RIBOSOMAL SUBUNIT PROTEIN BS6M"/>
    <property type="match status" value="1"/>
</dbReference>
<dbReference type="Gene3D" id="3.30.70.60">
    <property type="match status" value="1"/>
</dbReference>